<proteinExistence type="predicted"/>
<keyword evidence="2" id="KW-1185">Reference proteome</keyword>
<dbReference type="EMBL" id="MU393439">
    <property type="protein sequence ID" value="KAI4868349.1"/>
    <property type="molecule type" value="Genomic_DNA"/>
</dbReference>
<evidence type="ECO:0000313" key="1">
    <source>
        <dbReference type="EMBL" id="KAI4868349.1"/>
    </source>
</evidence>
<sequence>MFEKSLYDLIRGLRNHKGNEKEYMQNCLKECRSEIRSQDLDLKATALLKLIYLEMFGHDMSWASFNVLEVMASPKYHQKRVGYLGAIQSFRTDTEVLMLATNLLKKDLTAASTTTIALPIVTLPHVITPSLALSVLPDLLPRLSHTHPAIRKKTIVTLYRLALVYPETLRAAWPRIKERLMDRGEDSSVTAAIINVICELGWRRPHDFLPLAPRLFELLVDSGNNWMAIKLIKLFATLTPLEPRLVRKLLPPLTEIIQTTPAMSLLYECISGIIQGGILGSGEDADGREEIASLCVNKLRGMIMIDGDPNLKYVALLAFNKIVVTHPWLVAQQEDVILECIDSADISIRIKALDLVQGMVSNDNLVSIVSRLMRQLKLFSSGDSRAANHRGGSPGDSDEDDLERTIDSDPKPSNQAPPLPDDYRIDVINRILNMCSQNNYGHLVDFEWYIDILTQLVRTAPSPRPISDMDSLSLSGKSSEGDISEKIGDELRNITVKVQALRPACVRAAEAIMSQLNSEAPLQHSIVSGALKPVSWIIGEFCSELSSPDDTLGALLQLIPKASSPESLAACLQAAIKVFSIVAGDQLTPWTPERKSKISLLMARIIHSFEALALHPNLEVQERAVEFTELLKLTAEAASSQEASTETTHQDPPLLLTQAIPSLFAGWELNSVAAAAQKNVPLPEGLDLDEPINSNLNSLLASAESISIPVDEADEFDSYYYQRPPVTSIASEPAISKLAEARDVVGSYQQPTEETYLDADILAKRKADRLERNRDDPFYIQETSSIQRSSTPIHNILQTSNGPDLDVDSIPIMELDLDKLSAGVDHAQPQASKPSRRAPRQKIVVAADENLGGSGLSTPRNYDSENNNSDAITKARSKKLKQSLLGVDSTSIVTLSLGEDDASSNGGRGGFDPEARQREEAEMAQAMKEVERLRLEMQRANERIQVAQGVDAAGTVVRKKKAKKPKVAAATEGGGGDAAEGDNNDAAPVKAKKKKKKVATIDEGDAGSGDVAVVKSKTKKKKAKPAEIQEAEAP</sequence>
<gene>
    <name evidence="1" type="ORF">F4820DRAFT_456471</name>
</gene>
<comment type="caution">
    <text evidence="1">The sequence shown here is derived from an EMBL/GenBank/DDBJ whole genome shotgun (WGS) entry which is preliminary data.</text>
</comment>
<accession>A0ACB9ZB47</accession>
<evidence type="ECO:0000313" key="2">
    <source>
        <dbReference type="Proteomes" id="UP001497700"/>
    </source>
</evidence>
<protein>
    <submittedName>
        <fullName evidence="1">Adaptor protein complex AP-3 delta subunit</fullName>
    </submittedName>
</protein>
<reference evidence="1 2" key="1">
    <citation type="journal article" date="2022" name="New Phytol.">
        <title>Ecological generalism drives hyperdiversity of secondary metabolite gene clusters in xylarialean endophytes.</title>
        <authorList>
            <person name="Franco M.E.E."/>
            <person name="Wisecaver J.H."/>
            <person name="Arnold A.E."/>
            <person name="Ju Y.M."/>
            <person name="Slot J.C."/>
            <person name="Ahrendt S."/>
            <person name="Moore L.P."/>
            <person name="Eastman K.E."/>
            <person name="Scott K."/>
            <person name="Konkel Z."/>
            <person name="Mondo S.J."/>
            <person name="Kuo A."/>
            <person name="Hayes R.D."/>
            <person name="Haridas S."/>
            <person name="Andreopoulos B."/>
            <person name="Riley R."/>
            <person name="LaButti K."/>
            <person name="Pangilinan J."/>
            <person name="Lipzen A."/>
            <person name="Amirebrahimi M."/>
            <person name="Yan J."/>
            <person name="Adam C."/>
            <person name="Keymanesh K."/>
            <person name="Ng V."/>
            <person name="Louie K."/>
            <person name="Northen T."/>
            <person name="Drula E."/>
            <person name="Henrissat B."/>
            <person name="Hsieh H.M."/>
            <person name="Youens-Clark K."/>
            <person name="Lutzoni F."/>
            <person name="Miadlikowska J."/>
            <person name="Eastwood D.C."/>
            <person name="Hamelin R.C."/>
            <person name="Grigoriev I.V."/>
            <person name="U'Ren J.M."/>
        </authorList>
    </citation>
    <scope>NUCLEOTIDE SEQUENCE [LARGE SCALE GENOMIC DNA]</scope>
    <source>
        <strain evidence="1 2">CBS 119005</strain>
    </source>
</reference>
<name>A0ACB9ZB47_9PEZI</name>
<dbReference type="Proteomes" id="UP001497700">
    <property type="component" value="Unassembled WGS sequence"/>
</dbReference>
<organism evidence="1 2">
    <name type="scientific">Hypoxylon rubiginosum</name>
    <dbReference type="NCBI Taxonomy" id="110542"/>
    <lineage>
        <taxon>Eukaryota</taxon>
        <taxon>Fungi</taxon>
        <taxon>Dikarya</taxon>
        <taxon>Ascomycota</taxon>
        <taxon>Pezizomycotina</taxon>
        <taxon>Sordariomycetes</taxon>
        <taxon>Xylariomycetidae</taxon>
        <taxon>Xylariales</taxon>
        <taxon>Hypoxylaceae</taxon>
        <taxon>Hypoxylon</taxon>
    </lineage>
</organism>